<proteinExistence type="predicted"/>
<evidence type="ECO:0000313" key="1">
    <source>
        <dbReference type="Proteomes" id="UP000887569"/>
    </source>
</evidence>
<sequence length="36" mass="3889">MKYQSPCASSIYSLRSFSLRSNDTNTISKASPSSSS</sequence>
<dbReference type="AlphaFoldDB" id="A0A915AYG3"/>
<keyword evidence="1" id="KW-1185">Reference proteome</keyword>
<protein>
    <submittedName>
        <fullName evidence="2">Uncharacterized protein</fullName>
    </submittedName>
</protein>
<evidence type="ECO:0000313" key="2">
    <source>
        <dbReference type="WBParaSite" id="PgR020_g064_t01"/>
    </source>
</evidence>
<accession>A0A915AYG3</accession>
<dbReference type="WBParaSite" id="PgR020_g064_t01">
    <property type="protein sequence ID" value="PgR020_g064_t01"/>
    <property type="gene ID" value="PgR020_g064"/>
</dbReference>
<name>A0A915AYG3_PARUN</name>
<reference evidence="2" key="1">
    <citation type="submission" date="2022-11" db="UniProtKB">
        <authorList>
            <consortium name="WormBaseParasite"/>
        </authorList>
    </citation>
    <scope>IDENTIFICATION</scope>
</reference>
<organism evidence="1 2">
    <name type="scientific">Parascaris univalens</name>
    <name type="common">Nematode worm</name>
    <dbReference type="NCBI Taxonomy" id="6257"/>
    <lineage>
        <taxon>Eukaryota</taxon>
        <taxon>Metazoa</taxon>
        <taxon>Ecdysozoa</taxon>
        <taxon>Nematoda</taxon>
        <taxon>Chromadorea</taxon>
        <taxon>Rhabditida</taxon>
        <taxon>Spirurina</taxon>
        <taxon>Ascaridomorpha</taxon>
        <taxon>Ascaridoidea</taxon>
        <taxon>Ascarididae</taxon>
        <taxon>Parascaris</taxon>
    </lineage>
</organism>
<dbReference type="Proteomes" id="UP000887569">
    <property type="component" value="Unplaced"/>
</dbReference>